<dbReference type="SMART" id="SM01380">
    <property type="entry name" value="Ribosomal_L31e"/>
    <property type="match status" value="1"/>
</dbReference>
<dbReference type="SUPFAM" id="SSF54575">
    <property type="entry name" value="Ribosomal protein L31e"/>
    <property type="match status" value="1"/>
</dbReference>
<name>A0A101IQI0_9EURY</name>
<keyword evidence="3 5" id="KW-0687">Ribonucleoprotein</keyword>
<evidence type="ECO:0000313" key="6">
    <source>
        <dbReference type="EMBL" id="KUK99463.1"/>
    </source>
</evidence>
<dbReference type="InterPro" id="IPR000054">
    <property type="entry name" value="Ribosomal_eL31"/>
</dbReference>
<dbReference type="GO" id="GO:0002181">
    <property type="term" value="P:cytoplasmic translation"/>
    <property type="evidence" value="ECO:0007669"/>
    <property type="project" value="TreeGrafter"/>
</dbReference>
<dbReference type="PANTHER" id="PTHR10956">
    <property type="entry name" value="60S RIBOSOMAL PROTEIN L31"/>
    <property type="match status" value="1"/>
</dbReference>
<dbReference type="PANTHER" id="PTHR10956:SF0">
    <property type="entry name" value="60S RIBOSOMAL PROTEIN L31"/>
    <property type="match status" value="1"/>
</dbReference>
<keyword evidence="2 5" id="KW-0689">Ribosomal protein</keyword>
<accession>A0A101IQI0</accession>
<dbReference type="EMBL" id="LGHE01000259">
    <property type="protein sequence ID" value="KUK99463.1"/>
    <property type="molecule type" value="Genomic_DNA"/>
</dbReference>
<dbReference type="HAMAP" id="MF_00410">
    <property type="entry name" value="Ribosomal_eL31"/>
    <property type="match status" value="1"/>
</dbReference>
<evidence type="ECO:0000313" key="7">
    <source>
        <dbReference type="Proteomes" id="UP000054598"/>
    </source>
</evidence>
<dbReference type="InterPro" id="IPR020052">
    <property type="entry name" value="Ribosomal_eL31_CS"/>
</dbReference>
<dbReference type="AlphaFoldDB" id="A0A101IQI0"/>
<dbReference type="Gene3D" id="3.10.440.10">
    <property type="match status" value="1"/>
</dbReference>
<dbReference type="NCBIfam" id="NF002258">
    <property type="entry name" value="PRK01192.1-1"/>
    <property type="match status" value="1"/>
</dbReference>
<proteinExistence type="inferred from homology"/>
<dbReference type="Proteomes" id="UP000054598">
    <property type="component" value="Unassembled WGS sequence"/>
</dbReference>
<evidence type="ECO:0000256" key="4">
    <source>
        <dbReference type="ARBA" id="ARBA00035230"/>
    </source>
</evidence>
<protein>
    <recommendedName>
        <fullName evidence="4 5">Large ribosomal subunit protein eL31</fullName>
    </recommendedName>
</protein>
<evidence type="ECO:0000256" key="1">
    <source>
        <dbReference type="ARBA" id="ARBA00010808"/>
    </source>
</evidence>
<comment type="caution">
    <text evidence="6">The sequence shown here is derived from an EMBL/GenBank/DDBJ whole genome shotgun (WGS) entry which is preliminary data.</text>
</comment>
<evidence type="ECO:0000256" key="2">
    <source>
        <dbReference type="ARBA" id="ARBA00022980"/>
    </source>
</evidence>
<comment type="similarity">
    <text evidence="1 5">Belongs to the eukaryotic ribosomal protein eL31 family.</text>
</comment>
<dbReference type="GO" id="GO:0003735">
    <property type="term" value="F:structural constituent of ribosome"/>
    <property type="evidence" value="ECO:0007669"/>
    <property type="project" value="InterPro"/>
</dbReference>
<dbReference type="PATRIC" id="fig|2198.3.peg.1844"/>
<dbReference type="GO" id="GO:0022625">
    <property type="term" value="C:cytosolic large ribosomal subunit"/>
    <property type="evidence" value="ECO:0007669"/>
    <property type="project" value="TreeGrafter"/>
</dbReference>
<dbReference type="PROSITE" id="PS01144">
    <property type="entry name" value="RIBOSOMAL_L31E"/>
    <property type="match status" value="1"/>
</dbReference>
<dbReference type="InterPro" id="IPR023621">
    <property type="entry name" value="Ribosomal_eL31_dom_sf"/>
</dbReference>
<reference evidence="7" key="1">
    <citation type="journal article" date="2015" name="MBio">
        <title>Genome-Resolved Metagenomic Analysis Reveals Roles for Candidate Phyla and Other Microbial Community Members in Biogeochemical Transformations in Oil Reservoirs.</title>
        <authorList>
            <person name="Hu P."/>
            <person name="Tom L."/>
            <person name="Singh A."/>
            <person name="Thomas B.C."/>
            <person name="Baker B.J."/>
            <person name="Piceno Y.M."/>
            <person name="Andersen G.L."/>
            <person name="Banfield J.F."/>
        </authorList>
    </citation>
    <scope>NUCLEOTIDE SEQUENCE [LARGE SCALE GENOMIC DNA]</scope>
</reference>
<organism evidence="6 7">
    <name type="scientific">Methanoculleus marisnigri</name>
    <dbReference type="NCBI Taxonomy" id="2198"/>
    <lineage>
        <taxon>Archaea</taxon>
        <taxon>Methanobacteriati</taxon>
        <taxon>Methanobacteriota</taxon>
        <taxon>Stenosarchaea group</taxon>
        <taxon>Methanomicrobia</taxon>
        <taxon>Methanomicrobiales</taxon>
        <taxon>Methanomicrobiaceae</taxon>
        <taxon>Methanoculleus</taxon>
    </lineage>
</organism>
<sequence length="87" mass="10185">MVEPLKEHVYVIPLRDAKRAPRWKRGKIAMKDIRAFLARHMKSEDVKLDQSINEKIWERGGEKTPGKIRVRAMKFEDGQVQAELAEE</sequence>
<evidence type="ECO:0000256" key="5">
    <source>
        <dbReference type="HAMAP-Rule" id="MF_00410"/>
    </source>
</evidence>
<dbReference type="Pfam" id="PF01198">
    <property type="entry name" value="Ribosomal_L31e"/>
    <property type="match status" value="1"/>
</dbReference>
<evidence type="ECO:0000256" key="3">
    <source>
        <dbReference type="ARBA" id="ARBA00023274"/>
    </source>
</evidence>
<gene>
    <name evidence="5" type="primary">rpl31e</name>
    <name evidence="6" type="ORF">XE10_1814</name>
</gene>
<dbReference type="CDD" id="cd00463">
    <property type="entry name" value="Ribosomal_L31e"/>
    <property type="match status" value="1"/>
</dbReference>